<proteinExistence type="predicted"/>
<dbReference type="EMBL" id="CM056744">
    <property type="protein sequence ID" value="KAJ8668621.1"/>
    <property type="molecule type" value="Genomic_DNA"/>
</dbReference>
<evidence type="ECO:0000313" key="2">
    <source>
        <dbReference type="Proteomes" id="UP001239111"/>
    </source>
</evidence>
<reference evidence="1" key="1">
    <citation type="submission" date="2023-04" db="EMBL/GenBank/DDBJ databases">
        <title>A chromosome-level genome assembly of the parasitoid wasp Eretmocerus hayati.</title>
        <authorList>
            <person name="Zhong Y."/>
            <person name="Liu S."/>
            <person name="Liu Y."/>
        </authorList>
    </citation>
    <scope>NUCLEOTIDE SEQUENCE</scope>
    <source>
        <strain evidence="1">ZJU_SS_LIU_2023</strain>
    </source>
</reference>
<evidence type="ECO:0000313" key="1">
    <source>
        <dbReference type="EMBL" id="KAJ8668621.1"/>
    </source>
</evidence>
<gene>
    <name evidence="1" type="ORF">QAD02_010284</name>
</gene>
<keyword evidence="2" id="KW-1185">Reference proteome</keyword>
<organism evidence="1 2">
    <name type="scientific">Eretmocerus hayati</name>
    <dbReference type="NCBI Taxonomy" id="131215"/>
    <lineage>
        <taxon>Eukaryota</taxon>
        <taxon>Metazoa</taxon>
        <taxon>Ecdysozoa</taxon>
        <taxon>Arthropoda</taxon>
        <taxon>Hexapoda</taxon>
        <taxon>Insecta</taxon>
        <taxon>Pterygota</taxon>
        <taxon>Neoptera</taxon>
        <taxon>Endopterygota</taxon>
        <taxon>Hymenoptera</taxon>
        <taxon>Apocrita</taxon>
        <taxon>Proctotrupomorpha</taxon>
        <taxon>Chalcidoidea</taxon>
        <taxon>Aphelinidae</taxon>
        <taxon>Aphelininae</taxon>
        <taxon>Eretmocerus</taxon>
    </lineage>
</organism>
<protein>
    <submittedName>
        <fullName evidence="1">Uncharacterized protein</fullName>
    </submittedName>
</protein>
<comment type="caution">
    <text evidence="1">The sequence shown here is derived from an EMBL/GenBank/DDBJ whole genome shotgun (WGS) entry which is preliminary data.</text>
</comment>
<sequence>MRSEAILSLEFDLLIAWRWTNYQSPSKMLKFLAFVVVATTSLSVLVVSAPSEKEEKCPAICINTKEWEPICGSDNTTYANSGALKCAQKCEPDLKGVHAGECQQEVTTMDSVPAENTPSEEQGDCNIPCASTDELSPVCGSNGKTYPNPGALECAKKCKPDLQMVRAGPCQEEVTTMGSVPAENTPSEEQDDCDIPCAGTLEFSPVCGSNGKTYPNPSALECAKKCKPDLQMVRAGPCQEEVTTMGSVPAENTPSEEQDDCDIPCAGTFEFSPVCGSNGKTYPNPSALECAKKCKPSIEKASDGLCEEDIKQQE</sequence>
<accession>A0ACC2ND84</accession>
<name>A0ACC2ND84_9HYME</name>
<dbReference type="Proteomes" id="UP001239111">
    <property type="component" value="Chromosome 4"/>
</dbReference>